<name>A0A0V0TX80_9BILA</name>
<keyword evidence="2" id="KW-1185">Reference proteome</keyword>
<evidence type="ECO:0000313" key="2">
    <source>
        <dbReference type="Proteomes" id="UP000055048"/>
    </source>
</evidence>
<reference evidence="1 2" key="1">
    <citation type="submission" date="2015-01" db="EMBL/GenBank/DDBJ databases">
        <title>Evolution of Trichinella species and genotypes.</title>
        <authorList>
            <person name="Korhonen P.K."/>
            <person name="Edoardo P."/>
            <person name="Giuseppe L.R."/>
            <person name="Gasser R.B."/>
        </authorList>
    </citation>
    <scope>NUCLEOTIDE SEQUENCE [LARGE SCALE GENOMIC DNA]</scope>
    <source>
        <strain evidence="1">ISS417</strain>
    </source>
</reference>
<gene>
    <name evidence="1" type="ORF">T05_4789</name>
</gene>
<dbReference type="Proteomes" id="UP000055048">
    <property type="component" value="Unassembled WGS sequence"/>
</dbReference>
<evidence type="ECO:0000313" key="1">
    <source>
        <dbReference type="EMBL" id="KRX43605.1"/>
    </source>
</evidence>
<organism evidence="1 2">
    <name type="scientific">Trichinella murrelli</name>
    <dbReference type="NCBI Taxonomy" id="144512"/>
    <lineage>
        <taxon>Eukaryota</taxon>
        <taxon>Metazoa</taxon>
        <taxon>Ecdysozoa</taxon>
        <taxon>Nematoda</taxon>
        <taxon>Enoplea</taxon>
        <taxon>Dorylaimia</taxon>
        <taxon>Trichinellida</taxon>
        <taxon>Trichinellidae</taxon>
        <taxon>Trichinella</taxon>
    </lineage>
</organism>
<proteinExistence type="predicted"/>
<accession>A0A0V0TX80</accession>
<dbReference type="AlphaFoldDB" id="A0A0V0TX80"/>
<protein>
    <submittedName>
        <fullName evidence="1">Uncharacterized protein</fullName>
    </submittedName>
</protein>
<comment type="caution">
    <text evidence="1">The sequence shown here is derived from an EMBL/GenBank/DDBJ whole genome shotgun (WGS) entry which is preliminary data.</text>
</comment>
<dbReference type="EMBL" id="JYDJ01000115">
    <property type="protein sequence ID" value="KRX43605.1"/>
    <property type="molecule type" value="Genomic_DNA"/>
</dbReference>
<sequence length="73" mass="8690">MYTFPTQPQWRNRLARRTYKAVLDLLAICEEQHQLSVHLVHNAFSSSSNKYCLQENAHKDHYVEFQKNVLTQI</sequence>